<comment type="caution">
    <text evidence="2">The sequence shown here is derived from an EMBL/GenBank/DDBJ whole genome shotgun (WGS) entry which is preliminary data.</text>
</comment>
<sequence>MEIARAQASLSESRLYHRRGNWASLTTGATHGTDRNEPGDFVNGIINTAVILALVSNTAFIDLAEFGSDALLLLLFKPMLIPSGLFSIWASHLFQFYINYMGSFYLKNPKLQRPFVNSIWSVCTFNLGPRTCAFGHRDFANLAYGWCAITALGMFDYTKGRHLILWDCKLILEFPPGCTILIPSAAIFHSNTWIAEHETRYSFTQYTAGALFRWVECGFRSEKDYIATLTAEEIEEEHKLGLERAAAGAALFSMLDELKAGWV</sequence>
<keyword evidence="1" id="KW-0812">Transmembrane</keyword>
<dbReference type="AlphaFoldDB" id="A0AAD7EDK8"/>
<keyword evidence="1" id="KW-1133">Transmembrane helix</keyword>
<evidence type="ECO:0000313" key="3">
    <source>
        <dbReference type="Proteomes" id="UP001218218"/>
    </source>
</evidence>
<dbReference type="EMBL" id="JARIHO010000065">
    <property type="protein sequence ID" value="KAJ7314818.1"/>
    <property type="molecule type" value="Genomic_DNA"/>
</dbReference>
<accession>A0AAD7EDK8</accession>
<feature type="transmembrane region" description="Helical" evidence="1">
    <location>
        <begin position="41"/>
        <end position="60"/>
    </location>
</feature>
<dbReference type="Proteomes" id="UP001218218">
    <property type="component" value="Unassembled WGS sequence"/>
</dbReference>
<organism evidence="2 3">
    <name type="scientific">Mycena albidolilacea</name>
    <dbReference type="NCBI Taxonomy" id="1033008"/>
    <lineage>
        <taxon>Eukaryota</taxon>
        <taxon>Fungi</taxon>
        <taxon>Dikarya</taxon>
        <taxon>Basidiomycota</taxon>
        <taxon>Agaricomycotina</taxon>
        <taxon>Agaricomycetes</taxon>
        <taxon>Agaricomycetidae</taxon>
        <taxon>Agaricales</taxon>
        <taxon>Marasmiineae</taxon>
        <taxon>Mycenaceae</taxon>
        <taxon>Mycena</taxon>
    </lineage>
</organism>
<evidence type="ECO:0000256" key="1">
    <source>
        <dbReference type="SAM" id="Phobius"/>
    </source>
</evidence>
<keyword evidence="1" id="KW-0472">Membrane</keyword>
<evidence type="ECO:0000313" key="2">
    <source>
        <dbReference type="EMBL" id="KAJ7314818.1"/>
    </source>
</evidence>
<dbReference type="Gene3D" id="3.60.130.30">
    <property type="match status" value="1"/>
</dbReference>
<gene>
    <name evidence="2" type="ORF">DFH08DRAFT_716274</name>
</gene>
<reference evidence="2" key="1">
    <citation type="submission" date="2023-03" db="EMBL/GenBank/DDBJ databases">
        <title>Massive genome expansion in bonnet fungi (Mycena s.s.) driven by repeated elements and novel gene families across ecological guilds.</title>
        <authorList>
            <consortium name="Lawrence Berkeley National Laboratory"/>
            <person name="Harder C.B."/>
            <person name="Miyauchi S."/>
            <person name="Viragh M."/>
            <person name="Kuo A."/>
            <person name="Thoen E."/>
            <person name="Andreopoulos B."/>
            <person name="Lu D."/>
            <person name="Skrede I."/>
            <person name="Drula E."/>
            <person name="Henrissat B."/>
            <person name="Morin E."/>
            <person name="Kohler A."/>
            <person name="Barry K."/>
            <person name="LaButti K."/>
            <person name="Morin E."/>
            <person name="Salamov A."/>
            <person name="Lipzen A."/>
            <person name="Mereny Z."/>
            <person name="Hegedus B."/>
            <person name="Baldrian P."/>
            <person name="Stursova M."/>
            <person name="Weitz H."/>
            <person name="Taylor A."/>
            <person name="Grigoriev I.V."/>
            <person name="Nagy L.G."/>
            <person name="Martin F."/>
            <person name="Kauserud H."/>
        </authorList>
    </citation>
    <scope>NUCLEOTIDE SEQUENCE</scope>
    <source>
        <strain evidence="2">CBHHK002</strain>
    </source>
</reference>
<proteinExistence type="predicted"/>
<protein>
    <submittedName>
        <fullName evidence="2">Uncharacterized protein</fullName>
    </submittedName>
</protein>
<keyword evidence="3" id="KW-1185">Reference proteome</keyword>
<feature type="transmembrane region" description="Helical" evidence="1">
    <location>
        <begin position="80"/>
        <end position="100"/>
    </location>
</feature>
<name>A0AAD7EDK8_9AGAR</name>